<keyword evidence="1" id="KW-0812">Transmembrane</keyword>
<comment type="caution">
    <text evidence="2">The sequence shown here is derived from an EMBL/GenBank/DDBJ whole genome shotgun (WGS) entry which is preliminary data.</text>
</comment>
<dbReference type="Proteomes" id="UP000823902">
    <property type="component" value="Unassembled WGS sequence"/>
</dbReference>
<feature type="transmembrane region" description="Helical" evidence="1">
    <location>
        <begin position="40"/>
        <end position="65"/>
    </location>
</feature>
<keyword evidence="1" id="KW-0472">Membrane</keyword>
<proteinExistence type="predicted"/>
<protein>
    <submittedName>
        <fullName evidence="2">Uncharacterized protein</fullName>
    </submittedName>
</protein>
<reference evidence="2" key="2">
    <citation type="submission" date="2021-04" db="EMBL/GenBank/DDBJ databases">
        <authorList>
            <person name="Gilroy R."/>
        </authorList>
    </citation>
    <scope>NUCLEOTIDE SEQUENCE</scope>
    <source>
        <strain evidence="2">CHK196-7946</strain>
    </source>
</reference>
<evidence type="ECO:0000313" key="3">
    <source>
        <dbReference type="Proteomes" id="UP000823902"/>
    </source>
</evidence>
<evidence type="ECO:0000313" key="2">
    <source>
        <dbReference type="EMBL" id="HJC74007.1"/>
    </source>
</evidence>
<evidence type="ECO:0000256" key="1">
    <source>
        <dbReference type="SAM" id="Phobius"/>
    </source>
</evidence>
<reference evidence="2" key="1">
    <citation type="journal article" date="2021" name="PeerJ">
        <title>Extensive microbial diversity within the chicken gut microbiome revealed by metagenomics and culture.</title>
        <authorList>
            <person name="Gilroy R."/>
            <person name="Ravi A."/>
            <person name="Getino M."/>
            <person name="Pursley I."/>
            <person name="Horton D.L."/>
            <person name="Alikhan N.F."/>
            <person name="Baker D."/>
            <person name="Gharbi K."/>
            <person name="Hall N."/>
            <person name="Watson M."/>
            <person name="Adriaenssens E.M."/>
            <person name="Foster-Nyarko E."/>
            <person name="Jarju S."/>
            <person name="Secka A."/>
            <person name="Antonio M."/>
            <person name="Oren A."/>
            <person name="Chaudhuri R.R."/>
            <person name="La Ragione R."/>
            <person name="Hildebrand F."/>
            <person name="Pallen M.J."/>
        </authorList>
    </citation>
    <scope>NUCLEOTIDE SEQUENCE</scope>
    <source>
        <strain evidence="2">CHK196-7946</strain>
    </source>
</reference>
<keyword evidence="1" id="KW-1133">Transmembrane helix</keyword>
<sequence length="70" mass="7781">MEEIILEPQEIKMISTERTSLIPTEPKRDPAPIRKKRNRAICGIEIIAAVSLALNMIQAVIIYALQAGPI</sequence>
<name>A0A9D2TMK5_9FIRM</name>
<organism evidence="2 3">
    <name type="scientific">Candidatus Mediterraneibacter faecavium</name>
    <dbReference type="NCBI Taxonomy" id="2838668"/>
    <lineage>
        <taxon>Bacteria</taxon>
        <taxon>Bacillati</taxon>
        <taxon>Bacillota</taxon>
        <taxon>Clostridia</taxon>
        <taxon>Lachnospirales</taxon>
        <taxon>Lachnospiraceae</taxon>
        <taxon>Mediterraneibacter</taxon>
    </lineage>
</organism>
<accession>A0A9D2TMK5</accession>
<gene>
    <name evidence="2" type="ORF">H9697_03530</name>
</gene>
<dbReference type="EMBL" id="DWVY01000013">
    <property type="protein sequence ID" value="HJC74007.1"/>
    <property type="molecule type" value="Genomic_DNA"/>
</dbReference>
<dbReference type="AlphaFoldDB" id="A0A9D2TMK5"/>